<feature type="transmembrane region" description="Helical" evidence="1">
    <location>
        <begin position="35"/>
        <end position="68"/>
    </location>
</feature>
<keyword evidence="1" id="KW-0472">Membrane</keyword>
<gene>
    <name evidence="2" type="ORF">DFH08DRAFT_819635</name>
</gene>
<name>A0AAD6ZE36_9AGAR</name>
<dbReference type="Proteomes" id="UP001218218">
    <property type="component" value="Unassembled WGS sequence"/>
</dbReference>
<organism evidence="2 3">
    <name type="scientific">Mycena albidolilacea</name>
    <dbReference type="NCBI Taxonomy" id="1033008"/>
    <lineage>
        <taxon>Eukaryota</taxon>
        <taxon>Fungi</taxon>
        <taxon>Dikarya</taxon>
        <taxon>Basidiomycota</taxon>
        <taxon>Agaricomycotina</taxon>
        <taxon>Agaricomycetes</taxon>
        <taxon>Agaricomycetidae</taxon>
        <taxon>Agaricales</taxon>
        <taxon>Marasmiineae</taxon>
        <taxon>Mycenaceae</taxon>
        <taxon>Mycena</taxon>
    </lineage>
</organism>
<keyword evidence="3" id="KW-1185">Reference proteome</keyword>
<reference evidence="2" key="1">
    <citation type="submission" date="2023-03" db="EMBL/GenBank/DDBJ databases">
        <title>Massive genome expansion in bonnet fungi (Mycena s.s.) driven by repeated elements and novel gene families across ecological guilds.</title>
        <authorList>
            <consortium name="Lawrence Berkeley National Laboratory"/>
            <person name="Harder C.B."/>
            <person name="Miyauchi S."/>
            <person name="Viragh M."/>
            <person name="Kuo A."/>
            <person name="Thoen E."/>
            <person name="Andreopoulos B."/>
            <person name="Lu D."/>
            <person name="Skrede I."/>
            <person name="Drula E."/>
            <person name="Henrissat B."/>
            <person name="Morin E."/>
            <person name="Kohler A."/>
            <person name="Barry K."/>
            <person name="LaButti K."/>
            <person name="Morin E."/>
            <person name="Salamov A."/>
            <person name="Lipzen A."/>
            <person name="Mereny Z."/>
            <person name="Hegedus B."/>
            <person name="Baldrian P."/>
            <person name="Stursova M."/>
            <person name="Weitz H."/>
            <person name="Taylor A."/>
            <person name="Grigoriev I.V."/>
            <person name="Nagy L.G."/>
            <person name="Martin F."/>
            <person name="Kauserud H."/>
        </authorList>
    </citation>
    <scope>NUCLEOTIDE SEQUENCE</scope>
    <source>
        <strain evidence="2">CBHHK002</strain>
    </source>
</reference>
<sequence>MPEDSTNTDQYLLVESWVYLLKDNAHPIHLQQSSLYVLLILFALIVKLFSGHPIIFLPVFALTAYVLLSTTGTFAGDYGLSLSWLTLFWFPSDYIFLTDVQHTLCHLPPAPKEPIKKASLCVPTRCAVTLFTTPRGIGWVHQPPTLPMAPLASTHHSSVLSVSEATNELLQEHSSLIIHLILSVYWKDELAKLSGIPTDWINVLGTVMDEDCMLKNPNGQELQIIEAEKKRHPSDSMILKKTKSRQHAMCLPAHSTTCTTHGRTKEKHDEREELQHRIDTDIAEWFSCTNAKAVKLGTKYDKQPQYFLNIFFQGGTHTVNHQEKTNPYNAFKAEKAAQHYEVEVFVIIFLELGLNWFQKIKWD</sequence>
<evidence type="ECO:0000256" key="1">
    <source>
        <dbReference type="SAM" id="Phobius"/>
    </source>
</evidence>
<comment type="caution">
    <text evidence="2">The sequence shown here is derived from an EMBL/GenBank/DDBJ whole genome shotgun (WGS) entry which is preliminary data.</text>
</comment>
<dbReference type="EMBL" id="JARIHO010000056">
    <property type="protein sequence ID" value="KAJ7318741.1"/>
    <property type="molecule type" value="Genomic_DNA"/>
</dbReference>
<keyword evidence="1" id="KW-0812">Transmembrane</keyword>
<protein>
    <submittedName>
        <fullName evidence="2">Uncharacterized protein</fullName>
    </submittedName>
</protein>
<dbReference type="AlphaFoldDB" id="A0AAD6ZE36"/>
<evidence type="ECO:0000313" key="3">
    <source>
        <dbReference type="Proteomes" id="UP001218218"/>
    </source>
</evidence>
<accession>A0AAD6ZE36</accession>
<evidence type="ECO:0000313" key="2">
    <source>
        <dbReference type="EMBL" id="KAJ7318741.1"/>
    </source>
</evidence>
<keyword evidence="1" id="KW-1133">Transmembrane helix</keyword>
<proteinExistence type="predicted"/>